<sequence>MGSNWKVRGRMREVPANHIAGPSEGSLAANTCTAAWGLHWSKLCCNSSKSV</sequence>
<reference evidence="1" key="2">
    <citation type="journal article" date="2015" name="Fish Shellfish Immunol.">
        <title>Early steps in the European eel (Anguilla anguilla)-Vibrio vulnificus interaction in the gills: Role of the RtxA13 toxin.</title>
        <authorList>
            <person name="Callol A."/>
            <person name="Pajuelo D."/>
            <person name="Ebbesson L."/>
            <person name="Teles M."/>
            <person name="MacKenzie S."/>
            <person name="Amaro C."/>
        </authorList>
    </citation>
    <scope>NUCLEOTIDE SEQUENCE</scope>
</reference>
<accession>A0A0E9PXK9</accession>
<dbReference type="EMBL" id="GBXM01099231">
    <property type="protein sequence ID" value="JAH09346.1"/>
    <property type="molecule type" value="Transcribed_RNA"/>
</dbReference>
<proteinExistence type="predicted"/>
<protein>
    <submittedName>
        <fullName evidence="1">Uncharacterized protein</fullName>
    </submittedName>
</protein>
<organism evidence="1">
    <name type="scientific">Anguilla anguilla</name>
    <name type="common">European freshwater eel</name>
    <name type="synonym">Muraena anguilla</name>
    <dbReference type="NCBI Taxonomy" id="7936"/>
    <lineage>
        <taxon>Eukaryota</taxon>
        <taxon>Metazoa</taxon>
        <taxon>Chordata</taxon>
        <taxon>Craniata</taxon>
        <taxon>Vertebrata</taxon>
        <taxon>Euteleostomi</taxon>
        <taxon>Actinopterygii</taxon>
        <taxon>Neopterygii</taxon>
        <taxon>Teleostei</taxon>
        <taxon>Anguilliformes</taxon>
        <taxon>Anguillidae</taxon>
        <taxon>Anguilla</taxon>
    </lineage>
</organism>
<dbReference type="AlphaFoldDB" id="A0A0E9PXK9"/>
<name>A0A0E9PXK9_ANGAN</name>
<evidence type="ECO:0000313" key="1">
    <source>
        <dbReference type="EMBL" id="JAH09346.1"/>
    </source>
</evidence>
<reference evidence="1" key="1">
    <citation type="submission" date="2014-11" db="EMBL/GenBank/DDBJ databases">
        <authorList>
            <person name="Amaro Gonzalez C."/>
        </authorList>
    </citation>
    <scope>NUCLEOTIDE SEQUENCE</scope>
</reference>